<dbReference type="RefSeq" id="XP_007763641.1">
    <property type="nucleotide sequence ID" value="XM_007765451.1"/>
</dbReference>
<protein>
    <submittedName>
        <fullName evidence="2">Uncharacterized protein</fullName>
    </submittedName>
</protein>
<sequence length="499" mass="55997">MGNSELSYYLPSRADGVNDMYLHIGFNAPDRFLDPSRVCAVWAILRLRHPALASRVHMHSYDDIRFVLTPPRCPEDALERASASLEYKHGVSKDAVIDEYLNGPRTLSNERLSYLIVSQPHIPLPSPSSTLPESAEDDSRPMKSHYDILFCAMHYLGDGMALHQFANDFFKLLGGSHTQPQLDTLLCEEWQACWAKAHVEGAVFANAMEDRLGQITANVRFKHAVARIDFRNDQNKLIGGQSFPRPSAKRPRHTIVPTKSYDAETTKKVLKRCKANSVSISAALFSICNLAWARLSPKSPELPMMMYSALNLRPYLEKRSLHDSYWFLAIGYFNVILPTFVPKGSPAATFWLRAHCAKEQSSRAVKSKMVVYRSRLMAEERARRAKAWGKEDDEKENGTRVGPPPIPRSPPAKPPSGACMGLSLLGNLDGIYQHGEFADVGLHTLTTGSRQRQGGMLLFGYTFAGKLWISFGYDEHGFDETASKFWDNVLKVTDEFLIA</sequence>
<dbReference type="PANTHER" id="PTHR28037">
    <property type="entry name" value="ALCOHOL O-ACETYLTRANSFERASE 1-RELATED"/>
    <property type="match status" value="1"/>
</dbReference>
<evidence type="ECO:0000256" key="1">
    <source>
        <dbReference type="SAM" id="MobiDB-lite"/>
    </source>
</evidence>
<dbReference type="GeneID" id="19199197"/>
<proteinExistence type="predicted"/>
<dbReference type="OMA" id="LICAMHF"/>
<evidence type="ECO:0000313" key="3">
    <source>
        <dbReference type="Proteomes" id="UP000053558"/>
    </source>
</evidence>
<feature type="compositionally biased region" description="Basic and acidic residues" evidence="1">
    <location>
        <begin position="384"/>
        <end position="398"/>
    </location>
</feature>
<name>A0A5M3N6E9_CONPW</name>
<comment type="caution">
    <text evidence="2">The sequence shown here is derived from an EMBL/GenBank/DDBJ whole genome shotgun (WGS) entry which is preliminary data.</text>
</comment>
<dbReference type="KEGG" id="cput:CONPUDRAFT_116008"/>
<dbReference type="EMBL" id="JH711573">
    <property type="protein sequence ID" value="EIW87020.1"/>
    <property type="molecule type" value="Genomic_DNA"/>
</dbReference>
<gene>
    <name evidence="2" type="ORF">CONPUDRAFT_116008</name>
</gene>
<keyword evidence="3" id="KW-1185">Reference proteome</keyword>
<accession>A0A5M3N6E9</accession>
<dbReference type="PANTHER" id="PTHR28037:SF1">
    <property type="entry name" value="ALCOHOL O-ACETYLTRANSFERASE 1-RELATED"/>
    <property type="match status" value="1"/>
</dbReference>
<dbReference type="InterPro" id="IPR023213">
    <property type="entry name" value="CAT-like_dom_sf"/>
</dbReference>
<feature type="compositionally biased region" description="Pro residues" evidence="1">
    <location>
        <begin position="402"/>
        <end position="414"/>
    </location>
</feature>
<organism evidence="2 3">
    <name type="scientific">Coniophora puteana (strain RWD-64-598)</name>
    <name type="common">Brown rot fungus</name>
    <dbReference type="NCBI Taxonomy" id="741705"/>
    <lineage>
        <taxon>Eukaryota</taxon>
        <taxon>Fungi</taxon>
        <taxon>Dikarya</taxon>
        <taxon>Basidiomycota</taxon>
        <taxon>Agaricomycotina</taxon>
        <taxon>Agaricomycetes</taxon>
        <taxon>Agaricomycetidae</taxon>
        <taxon>Boletales</taxon>
        <taxon>Coniophorineae</taxon>
        <taxon>Coniophoraceae</taxon>
        <taxon>Coniophora</taxon>
    </lineage>
</organism>
<dbReference type="AlphaFoldDB" id="A0A5M3N6E9"/>
<feature type="region of interest" description="Disordered" evidence="1">
    <location>
        <begin position="384"/>
        <end position="415"/>
    </location>
</feature>
<reference evidence="3" key="1">
    <citation type="journal article" date="2012" name="Science">
        <title>The Paleozoic origin of enzymatic lignin decomposition reconstructed from 31 fungal genomes.</title>
        <authorList>
            <person name="Floudas D."/>
            <person name="Binder M."/>
            <person name="Riley R."/>
            <person name="Barry K."/>
            <person name="Blanchette R.A."/>
            <person name="Henrissat B."/>
            <person name="Martinez A.T."/>
            <person name="Otillar R."/>
            <person name="Spatafora J.W."/>
            <person name="Yadav J.S."/>
            <person name="Aerts A."/>
            <person name="Benoit I."/>
            <person name="Boyd A."/>
            <person name="Carlson A."/>
            <person name="Copeland A."/>
            <person name="Coutinho P.M."/>
            <person name="de Vries R.P."/>
            <person name="Ferreira P."/>
            <person name="Findley K."/>
            <person name="Foster B."/>
            <person name="Gaskell J."/>
            <person name="Glotzer D."/>
            <person name="Gorecki P."/>
            <person name="Heitman J."/>
            <person name="Hesse C."/>
            <person name="Hori C."/>
            <person name="Igarashi K."/>
            <person name="Jurgens J.A."/>
            <person name="Kallen N."/>
            <person name="Kersten P."/>
            <person name="Kohler A."/>
            <person name="Kuees U."/>
            <person name="Kumar T.K.A."/>
            <person name="Kuo A."/>
            <person name="LaButti K."/>
            <person name="Larrondo L.F."/>
            <person name="Lindquist E."/>
            <person name="Ling A."/>
            <person name="Lombard V."/>
            <person name="Lucas S."/>
            <person name="Lundell T."/>
            <person name="Martin R."/>
            <person name="McLaughlin D.J."/>
            <person name="Morgenstern I."/>
            <person name="Morin E."/>
            <person name="Murat C."/>
            <person name="Nagy L.G."/>
            <person name="Nolan M."/>
            <person name="Ohm R.A."/>
            <person name="Patyshakuliyeva A."/>
            <person name="Rokas A."/>
            <person name="Ruiz-Duenas F.J."/>
            <person name="Sabat G."/>
            <person name="Salamov A."/>
            <person name="Samejima M."/>
            <person name="Schmutz J."/>
            <person name="Slot J.C."/>
            <person name="St John F."/>
            <person name="Stenlid J."/>
            <person name="Sun H."/>
            <person name="Sun S."/>
            <person name="Syed K."/>
            <person name="Tsang A."/>
            <person name="Wiebenga A."/>
            <person name="Young D."/>
            <person name="Pisabarro A."/>
            <person name="Eastwood D.C."/>
            <person name="Martin F."/>
            <person name="Cullen D."/>
            <person name="Grigoriev I.V."/>
            <person name="Hibbett D.S."/>
        </authorList>
    </citation>
    <scope>NUCLEOTIDE SEQUENCE [LARGE SCALE GENOMIC DNA]</scope>
    <source>
        <strain evidence="3">RWD-64-598 SS2</strain>
    </source>
</reference>
<dbReference type="OrthoDB" id="3355480at2759"/>
<dbReference type="InterPro" id="IPR052058">
    <property type="entry name" value="Alcohol_O-acetyltransferase"/>
</dbReference>
<dbReference type="Proteomes" id="UP000053558">
    <property type="component" value="Unassembled WGS sequence"/>
</dbReference>
<dbReference type="Gene3D" id="3.30.559.10">
    <property type="entry name" value="Chloramphenicol acetyltransferase-like domain"/>
    <property type="match status" value="1"/>
</dbReference>
<evidence type="ECO:0000313" key="2">
    <source>
        <dbReference type="EMBL" id="EIW87020.1"/>
    </source>
</evidence>